<dbReference type="Gene3D" id="2.60.40.10">
    <property type="entry name" value="Immunoglobulins"/>
    <property type="match status" value="1"/>
</dbReference>
<dbReference type="Pfam" id="PF02518">
    <property type="entry name" value="HATPase_c"/>
    <property type="match status" value="1"/>
</dbReference>
<sequence length="1109" mass="128069">MRKLLQQLFPFSKCFKNILVLPFIKDRGSYFCFKALVCFSLTILFTSIAQAQELQFKLYASNQIAPGSAPKSVVQDSLGFVLILTDKGLFRFNGLEFSPVRHAPYFTQLVQTHTGKLLGLGLHGVYEITSLPDTIKFYNRLSSQQPISFFEDSKAGWWIQLISGDILHHTSGRSVLFSVPLHTQPLFLWNNSQKGISALSQDGKLFEIQSEQPTFHQVDELPQLKGLVSVIQRSDYSFWAATNHYLYEMQLLNAGKQKTKLTKMNVPTSEITGLFQDYYNHLYVGTNDRGLLRTNLSETPYHFEETLFSNQITLFDTLPFQSVKQFYQGKASSIWIISKEGVTLLYPKFFYHPYPAVLPYELGSICQIQNGNYYVSSINEILRLPVSAHFQNPISVMRLPRGSISTTASDRNRVWIGSSLGQLSYLENDHWYPGLNLSNRGGPIFNIYTDSRHRTWFCQVYTHSPLPGITYTDSTLSIHYYGKEKGLTGRIITVKESSSKTIYVGGIGDNSYLYKYHPEKDYFENLSKRLPFDINHFEVHDLIIDEKENVWMASTHGLLKYDPVKKNVTRVELGPYITTAEMRAIIQDDRKQIWISTDAYGLLCFRNGAFVRYTLNNGIPPPSNVLWYRRLFIDNQKRLWVGSNTSYTASFLPAPKPLITPKPLFLELRFNKKVFKTIPFESVFPYHTNLKAAFVSLSYPTGSIEYRFRLRNLEKRWSTPSTQHTISYQMLPAGDYTLEVRARKGGYDWSPTLTFSFHIEEVWYKQTWAYGIYFTILIALIWILVQVNAWRHERERLRLNKIIDSKTQDIWNKHQEILAQNEELHSQQEEIAMQRDKISAQFEDLTKAQQIIEEQNKTIRQRNKSLKKEVDIRTQELVEYNQQLEQFAFITAHNLRSPVARIQGLGTLLELAETQVDIDPKDITKKLIKTAYDLDQVIKDLNAILEVKKNSTKILSEVNLYHELEKVKANLSKEIQDTETELQVDFSEVFLFLSIPAYIDSILHNLISNAIKYRHPDRTPIICIRTWQQEQTIGMEVRDNGLGIDLTAYGKNVYQLYKRFHFHVEGKGLGLYLVKTQVDALGGRIELESEVNKGTTFRIYLTPGKESGI</sequence>
<evidence type="ECO:0000256" key="2">
    <source>
        <dbReference type="ARBA" id="ARBA00012438"/>
    </source>
</evidence>
<gene>
    <name evidence="7" type="ORF">QNI16_32150</name>
</gene>
<dbReference type="EMBL" id="JASJOS010000018">
    <property type="protein sequence ID" value="MDJ1485196.1"/>
    <property type="molecule type" value="Genomic_DNA"/>
</dbReference>
<dbReference type="GO" id="GO:0000155">
    <property type="term" value="F:phosphorelay sensor kinase activity"/>
    <property type="evidence" value="ECO:0007669"/>
    <property type="project" value="InterPro"/>
</dbReference>
<accession>A0AAE3QUF5</accession>
<evidence type="ECO:0000259" key="6">
    <source>
        <dbReference type="PROSITE" id="PS50109"/>
    </source>
</evidence>
<organism evidence="7 8">
    <name type="scientific">Xanthocytophaga flava</name>
    <dbReference type="NCBI Taxonomy" id="3048013"/>
    <lineage>
        <taxon>Bacteria</taxon>
        <taxon>Pseudomonadati</taxon>
        <taxon>Bacteroidota</taxon>
        <taxon>Cytophagia</taxon>
        <taxon>Cytophagales</taxon>
        <taxon>Rhodocytophagaceae</taxon>
        <taxon>Xanthocytophaga</taxon>
    </lineage>
</organism>
<protein>
    <recommendedName>
        <fullName evidence="2">histidine kinase</fullName>
        <ecNumber evidence="2">2.7.13.3</ecNumber>
    </recommendedName>
</protein>
<dbReference type="Pfam" id="PF07495">
    <property type="entry name" value="Y_Y_Y"/>
    <property type="match status" value="1"/>
</dbReference>
<feature type="transmembrane region" description="Helical" evidence="5">
    <location>
        <begin position="768"/>
        <end position="790"/>
    </location>
</feature>
<dbReference type="Gene3D" id="3.30.565.10">
    <property type="entry name" value="Histidine kinase-like ATPase, C-terminal domain"/>
    <property type="match status" value="1"/>
</dbReference>
<dbReference type="InterPro" id="IPR036097">
    <property type="entry name" value="HisK_dim/P_sf"/>
</dbReference>
<dbReference type="Proteomes" id="UP001241110">
    <property type="component" value="Unassembled WGS sequence"/>
</dbReference>
<feature type="coiled-coil region" evidence="4">
    <location>
        <begin position="849"/>
        <end position="883"/>
    </location>
</feature>
<evidence type="ECO:0000313" key="7">
    <source>
        <dbReference type="EMBL" id="MDJ1485196.1"/>
    </source>
</evidence>
<dbReference type="CDD" id="cd00075">
    <property type="entry name" value="HATPase"/>
    <property type="match status" value="1"/>
</dbReference>
<dbReference type="Gene3D" id="2.130.10.10">
    <property type="entry name" value="YVTN repeat-like/Quinoprotein amine dehydrogenase"/>
    <property type="match status" value="2"/>
</dbReference>
<dbReference type="Gene3D" id="1.10.287.130">
    <property type="match status" value="1"/>
</dbReference>
<evidence type="ECO:0000256" key="4">
    <source>
        <dbReference type="SAM" id="Coils"/>
    </source>
</evidence>
<reference evidence="7" key="1">
    <citation type="submission" date="2023-05" db="EMBL/GenBank/DDBJ databases">
        <authorList>
            <person name="Zhang X."/>
        </authorList>
    </citation>
    <scope>NUCLEOTIDE SEQUENCE</scope>
    <source>
        <strain evidence="7">YF14B1</strain>
    </source>
</reference>
<evidence type="ECO:0000256" key="5">
    <source>
        <dbReference type="SAM" id="Phobius"/>
    </source>
</evidence>
<dbReference type="SUPFAM" id="SSF101898">
    <property type="entry name" value="NHL repeat"/>
    <property type="match status" value="1"/>
</dbReference>
<dbReference type="PANTHER" id="PTHR43547:SF2">
    <property type="entry name" value="HYBRID SIGNAL TRANSDUCTION HISTIDINE KINASE C"/>
    <property type="match status" value="1"/>
</dbReference>
<feature type="domain" description="Histidine kinase" evidence="6">
    <location>
        <begin position="890"/>
        <end position="1105"/>
    </location>
</feature>
<keyword evidence="3" id="KW-0597">Phosphoprotein</keyword>
<dbReference type="PANTHER" id="PTHR43547">
    <property type="entry name" value="TWO-COMPONENT HISTIDINE KINASE"/>
    <property type="match status" value="1"/>
</dbReference>
<comment type="catalytic activity">
    <reaction evidence="1">
        <text>ATP + protein L-histidine = ADP + protein N-phospho-L-histidine.</text>
        <dbReference type="EC" id="2.7.13.3"/>
    </reaction>
</comment>
<keyword evidence="5" id="KW-0472">Membrane</keyword>
<dbReference type="InterPro" id="IPR003594">
    <property type="entry name" value="HATPase_dom"/>
</dbReference>
<dbReference type="SMART" id="SM00387">
    <property type="entry name" value="HATPase_c"/>
    <property type="match status" value="1"/>
</dbReference>
<keyword evidence="5" id="KW-0812">Transmembrane</keyword>
<keyword evidence="5" id="KW-1133">Transmembrane helix</keyword>
<dbReference type="InterPro" id="IPR015943">
    <property type="entry name" value="WD40/YVTN_repeat-like_dom_sf"/>
</dbReference>
<dbReference type="InterPro" id="IPR036890">
    <property type="entry name" value="HATPase_C_sf"/>
</dbReference>
<name>A0AAE3QUF5_9BACT</name>
<evidence type="ECO:0000313" key="8">
    <source>
        <dbReference type="Proteomes" id="UP001241110"/>
    </source>
</evidence>
<keyword evidence="7" id="KW-0067">ATP-binding</keyword>
<dbReference type="InterPro" id="IPR013783">
    <property type="entry name" value="Ig-like_fold"/>
</dbReference>
<comment type="caution">
    <text evidence="7">The sequence shown here is derived from an EMBL/GenBank/DDBJ whole genome shotgun (WGS) entry which is preliminary data.</text>
</comment>
<dbReference type="SUPFAM" id="SSF55874">
    <property type="entry name" value="ATPase domain of HSP90 chaperone/DNA topoisomerase II/histidine kinase"/>
    <property type="match status" value="1"/>
</dbReference>
<dbReference type="InterPro" id="IPR011123">
    <property type="entry name" value="Y_Y_Y"/>
</dbReference>
<dbReference type="InterPro" id="IPR004358">
    <property type="entry name" value="Sig_transdc_His_kin-like_C"/>
</dbReference>
<dbReference type="InterPro" id="IPR005467">
    <property type="entry name" value="His_kinase_dom"/>
</dbReference>
<dbReference type="PROSITE" id="PS50109">
    <property type="entry name" value="HIS_KIN"/>
    <property type="match status" value="1"/>
</dbReference>
<dbReference type="EC" id="2.7.13.3" evidence="2"/>
<evidence type="ECO:0000256" key="3">
    <source>
        <dbReference type="ARBA" id="ARBA00022553"/>
    </source>
</evidence>
<dbReference type="AlphaFoldDB" id="A0AAE3QUF5"/>
<dbReference type="RefSeq" id="WP_313987421.1">
    <property type="nucleotide sequence ID" value="NZ_JASJOS010000018.1"/>
</dbReference>
<dbReference type="GO" id="GO:0005524">
    <property type="term" value="F:ATP binding"/>
    <property type="evidence" value="ECO:0007669"/>
    <property type="project" value="UniProtKB-KW"/>
</dbReference>
<keyword evidence="7" id="KW-0547">Nucleotide-binding</keyword>
<proteinExistence type="predicted"/>
<evidence type="ECO:0000256" key="1">
    <source>
        <dbReference type="ARBA" id="ARBA00000085"/>
    </source>
</evidence>
<keyword evidence="4" id="KW-0175">Coiled coil</keyword>
<dbReference type="SUPFAM" id="SSF47384">
    <property type="entry name" value="Homodimeric domain of signal transducing histidine kinase"/>
    <property type="match status" value="1"/>
</dbReference>
<dbReference type="PRINTS" id="PR00344">
    <property type="entry name" value="BCTRLSENSOR"/>
</dbReference>